<dbReference type="SUPFAM" id="SSF48371">
    <property type="entry name" value="ARM repeat"/>
    <property type="match status" value="1"/>
</dbReference>
<protein>
    <recommendedName>
        <fullName evidence="8">Beta-catenin-like protein 1</fullName>
    </recommendedName>
    <alternativeName>
        <fullName evidence="9">Nuclear-associated protein</fullName>
    </alternativeName>
</protein>
<dbReference type="EMBL" id="CAJGYM010000001">
    <property type="protein sequence ID" value="CAD6184503.1"/>
    <property type="molecule type" value="Genomic_DNA"/>
</dbReference>
<feature type="domain" description="Beta-catenin-like protein 1 N-terminal" evidence="11">
    <location>
        <begin position="49"/>
        <end position="155"/>
    </location>
</feature>
<comment type="caution">
    <text evidence="12">The sequence shown here is derived from an EMBL/GenBank/DDBJ whole genome shotgun (WGS) entry which is preliminary data.</text>
</comment>
<sequence>MATIDVNEILRSSTSSFRQPAMKKPKLEDAPSFSAASNSASANSLPSTMNSTKEDILAALENDESSFVEVDDPHIRKLVVQLEKKMLKNREMRVKNPDDPLKFLESEEELDSAIQQMHCLSAETQMYGVFIEVNGHEILLQLLGHENSDIVCTTLNLLQELTSTEQNQNDLEPVEELVNVLGNGSIIETFLNCLGRLDETVKDEADGVHNALSVVENMIEFREKETIEECVRRGLMHWLLKRAGQKGIFDANKLYASELLAVVLQISEEAKETLTETVDGIDVLLRAIAVYKKYDPESKDEREYMENLFDALCAALMAPVNRKKFLDGEGLQLMNLMLREKKQSRESALKVLDHATTGMEGAENCNKLVEMLGLRTLFPLFMRTPSKVRRKDTTPDEHEEHVCAILASLLRSCEESARERIIQKFIEHEHEKVDRVVELFLKYKEKIQRFELKKKRQNKDDNSSEDDPEREYLDKLENGLYTLQRVTLILADVCGSMNSARLRAMKLFSMKLKNDRLDLLLCPVLQEYFENLGDNAKMESERVARLLSVVRSFANTK</sequence>
<gene>
    <name evidence="12" type="ORF">CAUJ_LOCUS422</name>
</gene>
<dbReference type="FunFam" id="1.25.10.10:FF:001136">
    <property type="entry name" value="Beta-catenin-like protein 1"/>
    <property type="match status" value="1"/>
</dbReference>
<dbReference type="OrthoDB" id="1898821at2759"/>
<dbReference type="GO" id="GO:0005681">
    <property type="term" value="C:spliceosomal complex"/>
    <property type="evidence" value="ECO:0007669"/>
    <property type="project" value="TreeGrafter"/>
</dbReference>
<dbReference type="InterPro" id="IPR011989">
    <property type="entry name" value="ARM-like"/>
</dbReference>
<dbReference type="Proteomes" id="UP000835052">
    <property type="component" value="Unassembled WGS sequence"/>
</dbReference>
<dbReference type="Pfam" id="PF08216">
    <property type="entry name" value="CTNNBL"/>
    <property type="match status" value="1"/>
</dbReference>
<feature type="region of interest" description="Disordered" evidence="10">
    <location>
        <begin position="13"/>
        <end position="48"/>
    </location>
</feature>
<keyword evidence="5" id="KW-0539">Nucleus</keyword>
<evidence type="ECO:0000259" key="11">
    <source>
        <dbReference type="SMART" id="SM01156"/>
    </source>
</evidence>
<evidence type="ECO:0000256" key="2">
    <source>
        <dbReference type="ARBA" id="ARBA00022553"/>
    </source>
</evidence>
<dbReference type="InterPro" id="IPR016024">
    <property type="entry name" value="ARM-type_fold"/>
</dbReference>
<feature type="compositionally biased region" description="Low complexity" evidence="10">
    <location>
        <begin position="30"/>
        <end position="47"/>
    </location>
</feature>
<name>A0A8S1GPI5_9PELO</name>
<dbReference type="AlphaFoldDB" id="A0A8S1GPI5"/>
<evidence type="ECO:0000256" key="10">
    <source>
        <dbReference type="SAM" id="MobiDB-lite"/>
    </source>
</evidence>
<reference evidence="12" key="1">
    <citation type="submission" date="2020-10" db="EMBL/GenBank/DDBJ databases">
        <authorList>
            <person name="Kikuchi T."/>
        </authorList>
    </citation>
    <scope>NUCLEOTIDE SEQUENCE</scope>
    <source>
        <strain evidence="12">NKZ352</strain>
    </source>
</reference>
<evidence type="ECO:0000256" key="6">
    <source>
        <dbReference type="ARBA" id="ARBA00058456"/>
    </source>
</evidence>
<evidence type="ECO:0000313" key="13">
    <source>
        <dbReference type="Proteomes" id="UP000835052"/>
    </source>
</evidence>
<evidence type="ECO:0000256" key="3">
    <source>
        <dbReference type="ARBA" id="ARBA00022737"/>
    </source>
</evidence>
<comment type="subunit">
    <text evidence="7">Component of the PRP19-CDC5L splicing complex composed of a core complex comprising a homotetramer of PRPF19, CDC5L, PLRG1 and BCAS2, and at least three less stably associated proteins CTNNBL1, CWC15 and HSPA8. Interacts directly with CWC15 and CDC5L in the complex. Interacts with AICDA; the interaction is important for the antibody diversification activity of AICDA. Interacts with PRPF31 (via its NLS). Interacts (via its N-terminal NLS) with KPNA1 and KPNA2.</text>
</comment>
<keyword evidence="3" id="KW-0677">Repeat</keyword>
<proteinExistence type="predicted"/>
<dbReference type="InterPro" id="IPR013180">
    <property type="entry name" value="CTNNBL1_N"/>
</dbReference>
<evidence type="ECO:0000313" key="12">
    <source>
        <dbReference type="EMBL" id="CAD6184503.1"/>
    </source>
</evidence>
<accession>A0A8S1GPI5</accession>
<keyword evidence="13" id="KW-1185">Reference proteome</keyword>
<keyword evidence="2" id="KW-0597">Phosphoprotein</keyword>
<comment type="function">
    <text evidence="6">Component of the PRP19-CDC5L complex that forms an integral part of the spliceosome and is required for activating pre-mRNA splicing. Participates in AID/AICDA-mediated somatic hypermutation (SHM) and class-switch recombination (CSR), 2 processes resulting in the production of high-affinity, mutated isotype-switched antibodies.</text>
</comment>
<evidence type="ECO:0000256" key="1">
    <source>
        <dbReference type="ARBA" id="ARBA00004123"/>
    </source>
</evidence>
<evidence type="ECO:0000256" key="5">
    <source>
        <dbReference type="ARBA" id="ARBA00023242"/>
    </source>
</evidence>
<evidence type="ECO:0000256" key="9">
    <source>
        <dbReference type="ARBA" id="ARBA00083862"/>
    </source>
</evidence>
<comment type="subcellular location">
    <subcellularLocation>
        <location evidence="1">Nucleus</location>
    </subcellularLocation>
</comment>
<evidence type="ECO:0000256" key="7">
    <source>
        <dbReference type="ARBA" id="ARBA00061776"/>
    </source>
</evidence>
<dbReference type="Gene3D" id="1.25.10.10">
    <property type="entry name" value="Leucine-rich Repeat Variant"/>
    <property type="match status" value="1"/>
</dbReference>
<dbReference type="SMART" id="SM01156">
    <property type="entry name" value="DUF1716"/>
    <property type="match status" value="1"/>
</dbReference>
<dbReference type="PANTHER" id="PTHR14978">
    <property type="entry name" value="BETA-CATENIN-LIKE PROTEIN 1 NUCLEAR ASSOCIATED PROTEIN"/>
    <property type="match status" value="1"/>
</dbReference>
<dbReference type="PANTHER" id="PTHR14978:SF0">
    <property type="entry name" value="BETA-CATENIN-LIKE PROTEIN 1"/>
    <property type="match status" value="1"/>
</dbReference>
<dbReference type="GO" id="GO:0010467">
    <property type="term" value="P:gene expression"/>
    <property type="evidence" value="ECO:0007669"/>
    <property type="project" value="UniProtKB-ARBA"/>
</dbReference>
<evidence type="ECO:0000256" key="4">
    <source>
        <dbReference type="ARBA" id="ARBA00023054"/>
    </source>
</evidence>
<keyword evidence="4" id="KW-0175">Coiled coil</keyword>
<evidence type="ECO:0000256" key="8">
    <source>
        <dbReference type="ARBA" id="ARBA00070106"/>
    </source>
</evidence>
<organism evidence="12 13">
    <name type="scientific">Caenorhabditis auriculariae</name>
    <dbReference type="NCBI Taxonomy" id="2777116"/>
    <lineage>
        <taxon>Eukaryota</taxon>
        <taxon>Metazoa</taxon>
        <taxon>Ecdysozoa</taxon>
        <taxon>Nematoda</taxon>
        <taxon>Chromadorea</taxon>
        <taxon>Rhabditida</taxon>
        <taxon>Rhabditina</taxon>
        <taxon>Rhabditomorpha</taxon>
        <taxon>Rhabditoidea</taxon>
        <taxon>Rhabditidae</taxon>
        <taxon>Peloderinae</taxon>
        <taxon>Caenorhabditis</taxon>
    </lineage>
</organism>
<dbReference type="InterPro" id="IPR039678">
    <property type="entry name" value="CTNNBL1"/>
</dbReference>